<feature type="chain" id="PRO_5037942565" evidence="1">
    <location>
        <begin position="23"/>
        <end position="205"/>
    </location>
</feature>
<dbReference type="WBParaSite" id="ACRNAN_scaffold23223.g29088.t1">
    <property type="protein sequence ID" value="ACRNAN_scaffold23223.g29088.t1"/>
    <property type="gene ID" value="ACRNAN_scaffold23223.g29088"/>
</dbReference>
<accession>A0A914DEI9</accession>
<protein>
    <submittedName>
        <fullName evidence="3">Uncharacterized protein</fullName>
    </submittedName>
</protein>
<organism evidence="2 3">
    <name type="scientific">Acrobeloides nanus</name>
    <dbReference type="NCBI Taxonomy" id="290746"/>
    <lineage>
        <taxon>Eukaryota</taxon>
        <taxon>Metazoa</taxon>
        <taxon>Ecdysozoa</taxon>
        <taxon>Nematoda</taxon>
        <taxon>Chromadorea</taxon>
        <taxon>Rhabditida</taxon>
        <taxon>Tylenchina</taxon>
        <taxon>Cephalobomorpha</taxon>
        <taxon>Cephaloboidea</taxon>
        <taxon>Cephalobidae</taxon>
        <taxon>Acrobeloides</taxon>
    </lineage>
</organism>
<name>A0A914DEI9_9BILA</name>
<evidence type="ECO:0000313" key="3">
    <source>
        <dbReference type="WBParaSite" id="ACRNAN_scaffold23223.g29088.t1"/>
    </source>
</evidence>
<keyword evidence="2" id="KW-1185">Reference proteome</keyword>
<keyword evidence="1" id="KW-0732">Signal</keyword>
<proteinExistence type="predicted"/>
<evidence type="ECO:0000313" key="2">
    <source>
        <dbReference type="Proteomes" id="UP000887540"/>
    </source>
</evidence>
<feature type="signal peptide" evidence="1">
    <location>
        <begin position="1"/>
        <end position="22"/>
    </location>
</feature>
<sequence length="205" mass="22777">MAGILRIFLVALILTFITTTYAQTSTTTTTTTSSPVSNTSSTCSPTGITAMRTCYQPYFAALNLPFDGAAPTFQNYWITKRYVNRAGGAQNFTRICQAINTRTSCIGQNEQSCLNVDAFQQALNVSRADAYSYLSTYGSDKWICNDGLQLVANNIYCIESVFFNHADEYNNCTNIFTTAAQQNNIDCSSTRETIFSRVFIITFDR</sequence>
<dbReference type="PANTHER" id="PTHR35014:SF1">
    <property type="entry name" value="INFECTION RESPONSE PROTEIN"/>
    <property type="match status" value="1"/>
</dbReference>
<dbReference type="AlphaFoldDB" id="A0A914DEI9"/>
<dbReference type="Proteomes" id="UP000887540">
    <property type="component" value="Unplaced"/>
</dbReference>
<evidence type="ECO:0000256" key="1">
    <source>
        <dbReference type="SAM" id="SignalP"/>
    </source>
</evidence>
<dbReference type="PANTHER" id="PTHR35014">
    <property type="entry name" value="INFECTION RESPONSE PROTEIN-RELATED"/>
    <property type="match status" value="1"/>
</dbReference>
<reference evidence="3" key="1">
    <citation type="submission" date="2022-11" db="UniProtKB">
        <authorList>
            <consortium name="WormBaseParasite"/>
        </authorList>
    </citation>
    <scope>IDENTIFICATION</scope>
</reference>